<feature type="transmembrane region" description="Helical" evidence="1">
    <location>
        <begin position="32"/>
        <end position="50"/>
    </location>
</feature>
<dbReference type="RefSeq" id="WP_062679015.1">
    <property type="nucleotide sequence ID" value="NZ_LQYW01000164.1"/>
</dbReference>
<evidence type="ECO:0000313" key="2">
    <source>
        <dbReference type="EMBL" id="KYD23933.1"/>
    </source>
</evidence>
<feature type="transmembrane region" description="Helical" evidence="1">
    <location>
        <begin position="6"/>
        <end position="25"/>
    </location>
</feature>
<accession>A0A150MHL9</accession>
<comment type="caution">
    <text evidence="2">The sequence shown here is derived from an EMBL/GenBank/DDBJ whole genome shotgun (WGS) entry which is preliminary data.</text>
</comment>
<gene>
    <name evidence="2" type="ORF">B4110_3838</name>
</gene>
<name>A0A150MHL9_9BACL</name>
<evidence type="ECO:0000256" key="1">
    <source>
        <dbReference type="SAM" id="Phobius"/>
    </source>
</evidence>
<sequence>MEFLYNHLLSTATILGILFLLAIALKKRIFSIFISLIVILLGISFFLYGLNTVKGFEGMGASLGGLIFIGIGLILFFVSILIIFFEERRKKSS</sequence>
<keyword evidence="1" id="KW-1133">Transmembrane helix</keyword>
<proteinExistence type="predicted"/>
<dbReference type="PATRIC" id="fig|153151.4.peg.1570"/>
<keyword evidence="1" id="KW-0812">Transmembrane</keyword>
<evidence type="ECO:0000313" key="3">
    <source>
        <dbReference type="Proteomes" id="UP000075324"/>
    </source>
</evidence>
<dbReference type="AlphaFoldDB" id="A0A150MHL9"/>
<protein>
    <submittedName>
        <fullName evidence="2">Uncharacterized protein</fullName>
    </submittedName>
</protein>
<dbReference type="EMBL" id="LQYW01000164">
    <property type="protein sequence ID" value="KYD23933.1"/>
    <property type="molecule type" value="Genomic_DNA"/>
</dbReference>
<dbReference type="Proteomes" id="UP000075324">
    <property type="component" value="Unassembled WGS sequence"/>
</dbReference>
<organism evidence="2 3">
    <name type="scientific">Parageobacillus toebii</name>
    <dbReference type="NCBI Taxonomy" id="153151"/>
    <lineage>
        <taxon>Bacteria</taxon>
        <taxon>Bacillati</taxon>
        <taxon>Bacillota</taxon>
        <taxon>Bacilli</taxon>
        <taxon>Bacillales</taxon>
        <taxon>Anoxybacillaceae</taxon>
        <taxon>Parageobacillus</taxon>
    </lineage>
</organism>
<reference evidence="2 3" key="1">
    <citation type="submission" date="2016-01" db="EMBL/GenBank/DDBJ databases">
        <title>Draft Genome Sequences of Seven Thermophilic Sporeformers Isolated from Foods.</title>
        <authorList>
            <person name="Berendsen E.M."/>
            <person name="Wells-Bennik M.H."/>
            <person name="Krawcyk A.O."/>
            <person name="De Jong A."/>
            <person name="Holsappel S."/>
            <person name="Eijlander R.T."/>
            <person name="Kuipers O.P."/>
        </authorList>
    </citation>
    <scope>NUCLEOTIDE SEQUENCE [LARGE SCALE GENOMIC DNA]</scope>
    <source>
        <strain evidence="2 3">B4110</strain>
    </source>
</reference>
<keyword evidence="1" id="KW-0472">Membrane</keyword>
<feature type="transmembrane region" description="Helical" evidence="1">
    <location>
        <begin position="62"/>
        <end position="85"/>
    </location>
</feature>